<gene>
    <name evidence="15" type="ORF">NON19_31880</name>
</gene>
<evidence type="ECO:0000256" key="11">
    <source>
        <dbReference type="ARBA" id="ARBA00023014"/>
    </source>
</evidence>
<keyword evidence="10" id="KW-0408">Iron</keyword>
<keyword evidence="8" id="KW-0227">DNA damage</keyword>
<dbReference type="Gene3D" id="1.10.1670.10">
    <property type="entry name" value="Helix-hairpin-Helix base-excision DNA repair enzymes (C-terminal)"/>
    <property type="match status" value="1"/>
</dbReference>
<dbReference type="InterPro" id="IPR044298">
    <property type="entry name" value="MIG/MutY"/>
</dbReference>
<name>A0ABT1PP13_9ACTN</name>
<evidence type="ECO:0000256" key="3">
    <source>
        <dbReference type="ARBA" id="ARBA00008343"/>
    </source>
</evidence>
<evidence type="ECO:0000313" key="16">
    <source>
        <dbReference type="Proteomes" id="UP001206206"/>
    </source>
</evidence>
<keyword evidence="13" id="KW-0326">Glycosidase</keyword>
<accession>A0ABT1PP13</accession>
<keyword evidence="6" id="KW-0004">4Fe-4S</keyword>
<evidence type="ECO:0000256" key="2">
    <source>
        <dbReference type="ARBA" id="ARBA00001966"/>
    </source>
</evidence>
<keyword evidence="11" id="KW-0411">Iron-sulfur</keyword>
<dbReference type="InterPro" id="IPR003651">
    <property type="entry name" value="Endonuclease3_FeS-loop_motif"/>
</dbReference>
<dbReference type="PANTHER" id="PTHR42944:SF1">
    <property type="entry name" value="ADENINE DNA GLYCOSYLASE"/>
    <property type="match status" value="1"/>
</dbReference>
<dbReference type="PROSITE" id="PS01155">
    <property type="entry name" value="ENDONUCLEASE_III_2"/>
    <property type="match status" value="1"/>
</dbReference>
<evidence type="ECO:0000256" key="4">
    <source>
        <dbReference type="ARBA" id="ARBA00012045"/>
    </source>
</evidence>
<keyword evidence="7" id="KW-0479">Metal-binding</keyword>
<dbReference type="Proteomes" id="UP001206206">
    <property type="component" value="Unassembled WGS sequence"/>
</dbReference>
<comment type="similarity">
    <text evidence="3">Belongs to the Nth/MutY family.</text>
</comment>
<evidence type="ECO:0000256" key="12">
    <source>
        <dbReference type="ARBA" id="ARBA00023204"/>
    </source>
</evidence>
<evidence type="ECO:0000259" key="14">
    <source>
        <dbReference type="SMART" id="SM00478"/>
    </source>
</evidence>
<evidence type="ECO:0000256" key="5">
    <source>
        <dbReference type="ARBA" id="ARBA00022023"/>
    </source>
</evidence>
<feature type="domain" description="HhH-GPD" evidence="14">
    <location>
        <begin position="52"/>
        <end position="204"/>
    </location>
</feature>
<reference evidence="15 16" key="1">
    <citation type="submission" date="2022-06" db="EMBL/GenBank/DDBJ databases">
        <title>Draft genome sequence of type strain Streptomyces rubrisoli DSM 42083.</title>
        <authorList>
            <person name="Duangmal K."/>
            <person name="Klaysubun C."/>
        </authorList>
    </citation>
    <scope>NUCLEOTIDE SEQUENCE [LARGE SCALE GENOMIC DNA]</scope>
    <source>
        <strain evidence="15 16">DSM 42083</strain>
    </source>
</reference>
<dbReference type="RefSeq" id="WP_255932773.1">
    <property type="nucleotide sequence ID" value="NZ_JANFNH010000071.1"/>
</dbReference>
<dbReference type="Gene3D" id="1.10.340.30">
    <property type="entry name" value="Hypothetical protein, domain 2"/>
    <property type="match status" value="1"/>
</dbReference>
<dbReference type="InterPro" id="IPR011257">
    <property type="entry name" value="DNA_glycosylase"/>
</dbReference>
<dbReference type="InterPro" id="IPR003265">
    <property type="entry name" value="HhH-GPD_domain"/>
</dbReference>
<dbReference type="EC" id="3.2.2.31" evidence="4"/>
<proteinExistence type="inferred from homology"/>
<evidence type="ECO:0000256" key="1">
    <source>
        <dbReference type="ARBA" id="ARBA00000843"/>
    </source>
</evidence>
<comment type="cofactor">
    <cofactor evidence="2">
        <name>[4Fe-4S] cluster</name>
        <dbReference type="ChEBI" id="CHEBI:49883"/>
    </cofactor>
</comment>
<evidence type="ECO:0000256" key="9">
    <source>
        <dbReference type="ARBA" id="ARBA00022801"/>
    </source>
</evidence>
<dbReference type="InterPro" id="IPR000445">
    <property type="entry name" value="HhH_motif"/>
</dbReference>
<dbReference type="EMBL" id="JANFNH010000071">
    <property type="protein sequence ID" value="MCQ4046531.1"/>
    <property type="molecule type" value="Genomic_DNA"/>
</dbReference>
<keyword evidence="16" id="KW-1185">Reference proteome</keyword>
<dbReference type="Pfam" id="PF00633">
    <property type="entry name" value="HHH"/>
    <property type="match status" value="1"/>
</dbReference>
<evidence type="ECO:0000256" key="10">
    <source>
        <dbReference type="ARBA" id="ARBA00023004"/>
    </source>
</evidence>
<dbReference type="InterPro" id="IPR023170">
    <property type="entry name" value="HhH_base_excis_C"/>
</dbReference>
<keyword evidence="12" id="KW-0234">DNA repair</keyword>
<comment type="caution">
    <text evidence="15">The sequence shown here is derived from an EMBL/GenBank/DDBJ whole genome shotgun (WGS) entry which is preliminary data.</text>
</comment>
<dbReference type="SUPFAM" id="SSF48150">
    <property type="entry name" value="DNA-glycosylase"/>
    <property type="match status" value="1"/>
</dbReference>
<keyword evidence="9" id="KW-0378">Hydrolase</keyword>
<dbReference type="Pfam" id="PF00730">
    <property type="entry name" value="HhH-GPD"/>
    <property type="match status" value="1"/>
</dbReference>
<sequence length="312" mass="33864">MTTDTTRAIEAAEDHAAALHLPVTAWFEANARDLPWRRPDAGAWGVMVSEFMLQQTPVSRVLPMYEQWLARWPRPADLAAEPPGEAVRAWGRLGYPRRALRLHAAASAITERHGGEVPSDHAELLALPGVGEYTAAAVASFAYGQRHPVLDTNVRRVLARAVSGVQYPPNATTAAERRLARRLLPDDEATAARWAAATMELGALVCVARGPQCGRCPIAPRCAWRLAGFPEHDGPPRRGQSYAGTDRQVRGKLLAVLRESPEPVTQAALDAVWDEPVQRARALDGLVADGLVEPVAPGVYRLPAERPPTHSP</sequence>
<evidence type="ECO:0000256" key="8">
    <source>
        <dbReference type="ARBA" id="ARBA00022763"/>
    </source>
</evidence>
<evidence type="ECO:0000256" key="6">
    <source>
        <dbReference type="ARBA" id="ARBA00022485"/>
    </source>
</evidence>
<evidence type="ECO:0000313" key="15">
    <source>
        <dbReference type="EMBL" id="MCQ4046531.1"/>
    </source>
</evidence>
<dbReference type="SMART" id="SM00525">
    <property type="entry name" value="FES"/>
    <property type="match status" value="1"/>
</dbReference>
<dbReference type="InterPro" id="IPR004036">
    <property type="entry name" value="Endonuclease-III-like_CS2"/>
</dbReference>
<dbReference type="CDD" id="cd00056">
    <property type="entry name" value="ENDO3c"/>
    <property type="match status" value="1"/>
</dbReference>
<dbReference type="SMART" id="SM00478">
    <property type="entry name" value="ENDO3c"/>
    <property type="match status" value="1"/>
</dbReference>
<evidence type="ECO:0000256" key="7">
    <source>
        <dbReference type="ARBA" id="ARBA00022723"/>
    </source>
</evidence>
<protein>
    <recommendedName>
        <fullName evidence="5">Adenine DNA glycosylase</fullName>
        <ecNumber evidence="4">3.2.2.31</ecNumber>
    </recommendedName>
</protein>
<organism evidence="15 16">
    <name type="scientific">Streptantibioticus rubrisoli</name>
    <dbReference type="NCBI Taxonomy" id="1387313"/>
    <lineage>
        <taxon>Bacteria</taxon>
        <taxon>Bacillati</taxon>
        <taxon>Actinomycetota</taxon>
        <taxon>Actinomycetes</taxon>
        <taxon>Kitasatosporales</taxon>
        <taxon>Streptomycetaceae</taxon>
        <taxon>Streptantibioticus</taxon>
    </lineage>
</organism>
<dbReference type="PANTHER" id="PTHR42944">
    <property type="entry name" value="ADENINE DNA GLYCOSYLASE"/>
    <property type="match status" value="1"/>
</dbReference>
<comment type="catalytic activity">
    <reaction evidence="1">
        <text>Hydrolyzes free adenine bases from 7,8-dihydro-8-oxoguanine:adenine mismatched double-stranded DNA, leaving an apurinic site.</text>
        <dbReference type="EC" id="3.2.2.31"/>
    </reaction>
</comment>
<evidence type="ECO:0000256" key="13">
    <source>
        <dbReference type="ARBA" id="ARBA00023295"/>
    </source>
</evidence>